<name>A0A7S1NED2_9EUGL</name>
<sequence length="1188" mass="136336">MADMAADMEEELVCRRATLEDATAAKVLIGDQYREFDHRYGQYSIKQIIETSYFSVTVTNARGDVIGFAAFHDCPGLTRDIPSSAWVKYIRDHYKTENLNASNTLWMVFFVAAEAAADAVINHMFATLYTTLPDTDHVLYPLPAQAKPFSPVAEYFTALNPKPELAKNPNAFAGDILWSPRVDVIPDLVIRRGKVEDYDDLMPLLLAGSGVLTKMGDEFYLEELLEHQDPLHCVLVAEDSETQDIVGLMCMSSSQEDQHYIVKHFSCEPYQKLKRWHTRKEEDQVHGNKNSFRIDFFYLNGDYECRAVDFLRPAFREFPFAEYCYIRLPHSVPDHTLLSKFQYVPLKQGLTLKDGCFLATRYAMDDLEVRAVAAEDVPRLTHLLSTQSEVSRQLSDQIVVYSETCCAAEPPGGEHSLCLLHKGNVIGSMGVTLMTDQDQFQFVAQFDVDSKIDFLAANPNGEEEYREIGLGERTEPLPRSASLPALRVKHFYIKPIFRCHTRTFLRECLRLLGKQVLYYSVSLEDEIFSSLMVELTLALPRRQMHRPGQPIEEEEEEDEEGNVVEKPKEDLRTLHFTSRRLLSETKTKIHSRVVIIGASTTGLSFIYTLLSLPYMHFSNIVLISRDGLPEHPNRRECNWFTNTLSFLEHEYILFQLKCKVRVIEGSLVDFERTEKYVVTDNGFVEPYDHLVITAGRQYTVPKEFSGSKYLARNGVFPLSSQSMLDKLYGHVRDSEIYEDDQSHCVIYGNDLDSYCVMTALLQLGVRASRLVLVSPTSETDDGPFKDNNVETKVDKLCESLGIKIYKNHEIERVEYNEDRMVAAVYLANQLQRRPQEPEADGEQRLRSVELPCTMLVYAQDKDIDPAILSALNKRSIVFDGRVIVENNYRTTDKQIFAAGPIAMFSRRFGPSEPFETYSSMEVGRALCHTVLGFLGLEEFKGNAEDEEEEADGIDREQLQKERRAGLFSDASASKAPGEGEVVERPKPLPIYKENMISSILLPNDYHYFHCQTYDCSPRSVQSANNISTEDEDGDSYLRVSVNTMQYIQSISYLGSSKIEEHNFKVLVGLPQTYLNIVQRWDDGLITDVVQFLRQNWTMAIYYDKFMQFSQRLKQKFTRRKDIQMLSDYVMEHVHDEGVQQIEESRRKRYAAEVTPDTEHMIQLEVIRFMHQNKEFLPIYFLPDVSMHV</sequence>
<evidence type="ECO:0000259" key="3">
    <source>
        <dbReference type="Pfam" id="PF07992"/>
    </source>
</evidence>
<dbReference type="Gene3D" id="3.50.50.60">
    <property type="entry name" value="FAD/NAD(P)-binding domain"/>
    <property type="match status" value="2"/>
</dbReference>
<evidence type="ECO:0000256" key="1">
    <source>
        <dbReference type="SAM" id="Coils"/>
    </source>
</evidence>
<accession>A0A7S1NED2</accession>
<dbReference type="Pfam" id="PF16092">
    <property type="entry name" value="CFAP61_N"/>
    <property type="match status" value="1"/>
</dbReference>
<evidence type="ECO:0000259" key="4">
    <source>
        <dbReference type="Pfam" id="PF16092"/>
    </source>
</evidence>
<feature type="region of interest" description="Disordered" evidence="2">
    <location>
        <begin position="546"/>
        <end position="566"/>
    </location>
</feature>
<dbReference type="InterPro" id="IPR036188">
    <property type="entry name" value="FAD/NAD-bd_sf"/>
</dbReference>
<dbReference type="AlphaFoldDB" id="A0A7S1NED2"/>
<dbReference type="InterPro" id="IPR056299">
    <property type="entry name" value="CFAP61_dimer"/>
</dbReference>
<organism evidence="6">
    <name type="scientific">Eutreptiella gymnastica</name>
    <dbReference type="NCBI Taxonomy" id="73025"/>
    <lineage>
        <taxon>Eukaryota</taxon>
        <taxon>Discoba</taxon>
        <taxon>Euglenozoa</taxon>
        <taxon>Euglenida</taxon>
        <taxon>Spirocuta</taxon>
        <taxon>Euglenophyceae</taxon>
        <taxon>Eutreptiales</taxon>
        <taxon>Eutreptiaceae</taxon>
        <taxon>Eutreptiella</taxon>
    </lineage>
</organism>
<gene>
    <name evidence="6" type="ORF">EGYM00392_LOCUS26731</name>
</gene>
<dbReference type="InterPro" id="IPR023753">
    <property type="entry name" value="FAD/NAD-binding_dom"/>
</dbReference>
<feature type="domain" description="Cilia- and flagella-associated protein 61 N-terminal" evidence="4">
    <location>
        <begin position="14"/>
        <end position="274"/>
    </location>
</feature>
<dbReference type="Pfam" id="PF23150">
    <property type="entry name" value="CFAP61_dimer"/>
    <property type="match status" value="1"/>
</dbReference>
<dbReference type="GO" id="GO:0016491">
    <property type="term" value="F:oxidoreductase activity"/>
    <property type="evidence" value="ECO:0007669"/>
    <property type="project" value="InterPro"/>
</dbReference>
<dbReference type="InterPro" id="IPR032151">
    <property type="entry name" value="CFAP61_N"/>
</dbReference>
<keyword evidence="1" id="KW-0175">Coiled coil</keyword>
<feature type="domain" description="FAD/NAD(P)-binding" evidence="3">
    <location>
        <begin position="592"/>
        <end position="902"/>
    </location>
</feature>
<proteinExistence type="predicted"/>
<feature type="compositionally biased region" description="Acidic residues" evidence="2">
    <location>
        <begin position="551"/>
        <end position="562"/>
    </location>
</feature>
<feature type="domain" description="CFAP61 dimerisation" evidence="5">
    <location>
        <begin position="989"/>
        <end position="1100"/>
    </location>
</feature>
<dbReference type="PANTHER" id="PTHR21178">
    <property type="entry name" value="CILIA- AND FLAGELLA-ASSOCIATED PROTEIN 61"/>
    <property type="match status" value="1"/>
</dbReference>
<evidence type="ECO:0000256" key="2">
    <source>
        <dbReference type="SAM" id="MobiDB-lite"/>
    </source>
</evidence>
<evidence type="ECO:0000313" key="6">
    <source>
        <dbReference type="EMBL" id="CAD9015623.1"/>
    </source>
</evidence>
<dbReference type="InterPro" id="IPR038884">
    <property type="entry name" value="CFAP61"/>
</dbReference>
<feature type="coiled-coil region" evidence="1">
    <location>
        <begin position="936"/>
        <end position="963"/>
    </location>
</feature>
<dbReference type="SUPFAM" id="SSF51905">
    <property type="entry name" value="FAD/NAD(P)-binding domain"/>
    <property type="match status" value="1"/>
</dbReference>
<dbReference type="EMBL" id="HBGA01071513">
    <property type="protein sequence ID" value="CAD9015623.1"/>
    <property type="molecule type" value="Transcribed_RNA"/>
</dbReference>
<evidence type="ECO:0000259" key="5">
    <source>
        <dbReference type="Pfam" id="PF23150"/>
    </source>
</evidence>
<reference evidence="6" key="1">
    <citation type="submission" date="2021-01" db="EMBL/GenBank/DDBJ databases">
        <authorList>
            <person name="Corre E."/>
            <person name="Pelletier E."/>
            <person name="Niang G."/>
            <person name="Scheremetjew M."/>
            <person name="Finn R."/>
            <person name="Kale V."/>
            <person name="Holt S."/>
            <person name="Cochrane G."/>
            <person name="Meng A."/>
            <person name="Brown T."/>
            <person name="Cohen L."/>
        </authorList>
    </citation>
    <scope>NUCLEOTIDE SEQUENCE</scope>
    <source>
        <strain evidence="6">NIES-381</strain>
    </source>
</reference>
<dbReference type="Pfam" id="PF07992">
    <property type="entry name" value="Pyr_redox_2"/>
    <property type="match status" value="1"/>
</dbReference>
<protein>
    <recommendedName>
        <fullName evidence="7">Cilia- and flagella-associated protein 61 N-terminal domain-containing protein</fullName>
    </recommendedName>
</protein>
<dbReference type="PANTHER" id="PTHR21178:SF8">
    <property type="entry name" value="CILIA- AND FLAGELLA-ASSOCIATED PROTEIN 61"/>
    <property type="match status" value="1"/>
</dbReference>
<evidence type="ECO:0008006" key="7">
    <source>
        <dbReference type="Google" id="ProtNLM"/>
    </source>
</evidence>